<dbReference type="InterPro" id="IPR003594">
    <property type="entry name" value="HATPase_dom"/>
</dbReference>
<dbReference type="InterPro" id="IPR004358">
    <property type="entry name" value="Sig_transdc_His_kin-like_C"/>
</dbReference>
<evidence type="ECO:0000256" key="2">
    <source>
        <dbReference type="ARBA" id="ARBA00004236"/>
    </source>
</evidence>
<dbReference type="InterPro" id="IPR036097">
    <property type="entry name" value="HisK_dim/P_sf"/>
</dbReference>
<dbReference type="eggNOG" id="COG5002">
    <property type="taxonomic scope" value="Bacteria"/>
</dbReference>
<dbReference type="eggNOG" id="COG3850">
    <property type="taxonomic scope" value="Bacteria"/>
</dbReference>
<evidence type="ECO:0000256" key="5">
    <source>
        <dbReference type="ARBA" id="ARBA00022679"/>
    </source>
</evidence>
<dbReference type="InterPro" id="IPR036890">
    <property type="entry name" value="HATPase_C_sf"/>
</dbReference>
<name>A0A1H7G326_STRJI</name>
<evidence type="ECO:0000256" key="6">
    <source>
        <dbReference type="ARBA" id="ARBA00022692"/>
    </source>
</evidence>
<dbReference type="InterPro" id="IPR005467">
    <property type="entry name" value="His_kinase_dom"/>
</dbReference>
<keyword evidence="7 14" id="KW-0418">Kinase</keyword>
<reference evidence="15" key="1">
    <citation type="submission" date="2016-10" db="EMBL/GenBank/DDBJ databases">
        <authorList>
            <person name="Varghese N."/>
        </authorList>
    </citation>
    <scope>NUCLEOTIDE SEQUENCE [LARGE SCALE GENOMIC DNA]</scope>
    <source>
        <strain evidence="15">DSM 45096 / BCRC 16803 / CGMCC 4.1857 / CIP 109030 / JCM 12277 / KCTC 19219 / NBRC 100920 / 33214</strain>
    </source>
</reference>
<dbReference type="GO" id="GO:0005886">
    <property type="term" value="C:plasma membrane"/>
    <property type="evidence" value="ECO:0007669"/>
    <property type="project" value="UniProtKB-SubCell"/>
</dbReference>
<evidence type="ECO:0000256" key="9">
    <source>
        <dbReference type="ARBA" id="ARBA00023012"/>
    </source>
</evidence>
<keyword evidence="11" id="KW-0472">Membrane</keyword>
<dbReference type="Pfam" id="PF00672">
    <property type="entry name" value="HAMP"/>
    <property type="match status" value="1"/>
</dbReference>
<dbReference type="Pfam" id="PF00512">
    <property type="entry name" value="HisKA"/>
    <property type="match status" value="1"/>
</dbReference>
<keyword evidence="9" id="KW-0902">Two-component regulatory system</keyword>
<feature type="transmembrane region" description="Helical" evidence="11">
    <location>
        <begin position="44"/>
        <end position="63"/>
    </location>
</feature>
<comment type="subcellular location">
    <subcellularLocation>
        <location evidence="2">Cell membrane</location>
    </subcellularLocation>
</comment>
<evidence type="ECO:0000256" key="11">
    <source>
        <dbReference type="SAM" id="Phobius"/>
    </source>
</evidence>
<evidence type="ECO:0000256" key="7">
    <source>
        <dbReference type="ARBA" id="ARBA00022777"/>
    </source>
</evidence>
<keyword evidence="6 11" id="KW-0812">Transmembrane</keyword>
<dbReference type="SUPFAM" id="SSF47384">
    <property type="entry name" value="Homodimeric domain of signal transducing histidine kinase"/>
    <property type="match status" value="1"/>
</dbReference>
<dbReference type="CDD" id="cd00075">
    <property type="entry name" value="HATPase"/>
    <property type="match status" value="1"/>
</dbReference>
<dbReference type="PRINTS" id="PR00344">
    <property type="entry name" value="BCTRLSENSOR"/>
</dbReference>
<dbReference type="Proteomes" id="UP000183015">
    <property type="component" value="Unassembled WGS sequence"/>
</dbReference>
<protein>
    <recommendedName>
        <fullName evidence="3">histidine kinase</fullName>
        <ecNumber evidence="3">2.7.13.3</ecNumber>
    </recommendedName>
</protein>
<evidence type="ECO:0000313" key="14">
    <source>
        <dbReference type="EMBL" id="SEK32518.1"/>
    </source>
</evidence>
<evidence type="ECO:0000256" key="10">
    <source>
        <dbReference type="SAM" id="MobiDB-lite"/>
    </source>
</evidence>
<dbReference type="SMART" id="SM00388">
    <property type="entry name" value="HisKA"/>
    <property type="match status" value="1"/>
</dbReference>
<dbReference type="Gene3D" id="1.10.287.130">
    <property type="match status" value="1"/>
</dbReference>
<accession>A0A1H7G326</accession>
<feature type="domain" description="Histidine kinase" evidence="12">
    <location>
        <begin position="149"/>
        <end position="374"/>
    </location>
</feature>
<keyword evidence="8 11" id="KW-1133">Transmembrane helix</keyword>
<gene>
    <name evidence="14" type="ORF">SAMN05414137_101515</name>
</gene>
<dbReference type="Gene3D" id="6.10.340.10">
    <property type="match status" value="1"/>
</dbReference>
<organism evidence="14 15">
    <name type="scientific">Streptacidiphilus jiangxiensis</name>
    <dbReference type="NCBI Taxonomy" id="235985"/>
    <lineage>
        <taxon>Bacteria</taxon>
        <taxon>Bacillati</taxon>
        <taxon>Actinomycetota</taxon>
        <taxon>Actinomycetes</taxon>
        <taxon>Kitasatosporales</taxon>
        <taxon>Streptomycetaceae</taxon>
        <taxon>Streptacidiphilus</taxon>
    </lineage>
</organism>
<comment type="catalytic activity">
    <reaction evidence="1">
        <text>ATP + protein L-histidine = ADP + protein N-phospho-L-histidine.</text>
        <dbReference type="EC" id="2.7.13.3"/>
    </reaction>
</comment>
<evidence type="ECO:0000259" key="13">
    <source>
        <dbReference type="PROSITE" id="PS50885"/>
    </source>
</evidence>
<dbReference type="SMART" id="SM00304">
    <property type="entry name" value="HAMP"/>
    <property type="match status" value="1"/>
</dbReference>
<dbReference type="EC" id="2.7.13.3" evidence="3"/>
<evidence type="ECO:0000256" key="3">
    <source>
        <dbReference type="ARBA" id="ARBA00012438"/>
    </source>
</evidence>
<feature type="compositionally biased region" description="Basic and acidic residues" evidence="10">
    <location>
        <begin position="1"/>
        <end position="12"/>
    </location>
</feature>
<keyword evidence="15" id="KW-1185">Reference proteome</keyword>
<feature type="domain" description="HAMP" evidence="13">
    <location>
        <begin position="89"/>
        <end position="141"/>
    </location>
</feature>
<dbReference type="SMART" id="SM00387">
    <property type="entry name" value="HATPase_c"/>
    <property type="match status" value="1"/>
</dbReference>
<dbReference type="CDD" id="cd00082">
    <property type="entry name" value="HisKA"/>
    <property type="match status" value="1"/>
</dbReference>
<dbReference type="PANTHER" id="PTHR43711">
    <property type="entry name" value="TWO-COMPONENT HISTIDINE KINASE"/>
    <property type="match status" value="1"/>
</dbReference>
<dbReference type="PANTHER" id="PTHR43711:SF32">
    <property type="entry name" value="SENSOR-TYPE HISTIDINE KINASE PRRB"/>
    <property type="match status" value="1"/>
</dbReference>
<dbReference type="InterPro" id="IPR003660">
    <property type="entry name" value="HAMP_dom"/>
</dbReference>
<dbReference type="SUPFAM" id="SSF55874">
    <property type="entry name" value="ATPase domain of HSP90 chaperone/DNA topoisomerase II/histidine kinase"/>
    <property type="match status" value="1"/>
</dbReference>
<keyword evidence="5" id="KW-0808">Transferase</keyword>
<dbReference type="GO" id="GO:0000155">
    <property type="term" value="F:phosphorelay sensor kinase activity"/>
    <property type="evidence" value="ECO:0007669"/>
    <property type="project" value="InterPro"/>
</dbReference>
<dbReference type="SUPFAM" id="SSF158472">
    <property type="entry name" value="HAMP domain-like"/>
    <property type="match status" value="1"/>
</dbReference>
<dbReference type="FunFam" id="1.10.287.130:FF:000001">
    <property type="entry name" value="Two-component sensor histidine kinase"/>
    <property type="match status" value="1"/>
</dbReference>
<dbReference type="InterPro" id="IPR050736">
    <property type="entry name" value="Sensor_HK_Regulatory"/>
</dbReference>
<sequence>MSRRIPAPDHRPTTPPPGGEASRAERFWAGMRPLDPLRSVKAKLNVVVLISVCISTLMVVLALNSSTQIRVVMVFSVIASLLITQFLAHSMTSGLRDMTAAARAMAAGDYTRRVHTRSLDEVGELAHAFNTMADDLDAADRQRRELIANVSHELRTPIAALRAVLENVVDGVVTPEPATMAAALEQTERLGRLVAHLLDLSKLADGADSLELRPFDVEPFLAGVLRGLTVDGSVSGGASKRRTDVSLRLDVSPGLTATADAERLHQVVANLVDNACRHSPKDGTVTVRARAAVGGGLQVDVADEGPGISPEDRGRVFERFGRGSAATAQGPGSDGGTGLGLAIARWAVELHQGTIAVADSPLGCLIRVELPGPRRPQAIMSHGPL</sequence>
<evidence type="ECO:0000256" key="4">
    <source>
        <dbReference type="ARBA" id="ARBA00022553"/>
    </source>
</evidence>
<evidence type="ECO:0000313" key="15">
    <source>
        <dbReference type="Proteomes" id="UP000183015"/>
    </source>
</evidence>
<dbReference type="CDD" id="cd06225">
    <property type="entry name" value="HAMP"/>
    <property type="match status" value="1"/>
</dbReference>
<evidence type="ECO:0000256" key="8">
    <source>
        <dbReference type="ARBA" id="ARBA00022989"/>
    </source>
</evidence>
<keyword evidence="4" id="KW-0597">Phosphoprotein</keyword>
<proteinExistence type="predicted"/>
<dbReference type="AlphaFoldDB" id="A0A1H7G326"/>
<dbReference type="STRING" id="235985.SAMN05414137_101515"/>
<dbReference type="Pfam" id="PF02518">
    <property type="entry name" value="HATPase_c"/>
    <property type="match status" value="1"/>
</dbReference>
<evidence type="ECO:0000256" key="1">
    <source>
        <dbReference type="ARBA" id="ARBA00000085"/>
    </source>
</evidence>
<feature type="transmembrane region" description="Helical" evidence="11">
    <location>
        <begin position="69"/>
        <end position="88"/>
    </location>
</feature>
<evidence type="ECO:0000259" key="12">
    <source>
        <dbReference type="PROSITE" id="PS50109"/>
    </source>
</evidence>
<dbReference type="PROSITE" id="PS50885">
    <property type="entry name" value="HAMP"/>
    <property type="match status" value="1"/>
</dbReference>
<feature type="region of interest" description="Disordered" evidence="10">
    <location>
        <begin position="1"/>
        <end position="22"/>
    </location>
</feature>
<dbReference type="PROSITE" id="PS50109">
    <property type="entry name" value="HIS_KIN"/>
    <property type="match status" value="1"/>
</dbReference>
<dbReference type="EMBL" id="FOAZ01000001">
    <property type="protein sequence ID" value="SEK32518.1"/>
    <property type="molecule type" value="Genomic_DNA"/>
</dbReference>
<dbReference type="Gene3D" id="3.30.565.10">
    <property type="entry name" value="Histidine kinase-like ATPase, C-terminal domain"/>
    <property type="match status" value="1"/>
</dbReference>
<dbReference type="InterPro" id="IPR003661">
    <property type="entry name" value="HisK_dim/P_dom"/>
</dbReference>